<evidence type="ECO:0000256" key="1">
    <source>
        <dbReference type="ARBA" id="ARBA00022468"/>
    </source>
</evidence>
<dbReference type="VEuPathDB" id="VectorBase:AALB20_028195"/>
<dbReference type="Gene3D" id="2.60.40.150">
    <property type="entry name" value="C2 domain"/>
    <property type="match status" value="1"/>
</dbReference>
<dbReference type="Pfam" id="PF25321">
    <property type="entry name" value="PH_RASGAP"/>
    <property type="match status" value="1"/>
</dbReference>
<keyword evidence="2" id="KW-0597">Phosphoprotein</keyword>
<dbReference type="STRING" id="7167.A0A182FT70"/>
<name>A0A182FT70_ANOAL</name>
<accession>A0A182FT70</accession>
<dbReference type="InterPro" id="IPR035892">
    <property type="entry name" value="C2_domain_sf"/>
</dbReference>
<dbReference type="InterPro" id="IPR039360">
    <property type="entry name" value="Ras_GTPase"/>
</dbReference>
<evidence type="ECO:0000313" key="3">
    <source>
        <dbReference type="EnsemblMetazoa" id="AALB009750-PA"/>
    </source>
</evidence>
<dbReference type="PANTHER" id="PTHR10194:SF60">
    <property type="entry name" value="RAS GTPASE-ACTIVATING PROTEIN RASKOL"/>
    <property type="match status" value="1"/>
</dbReference>
<dbReference type="CDD" id="cd05136">
    <property type="entry name" value="RasGAP_DAB2IP"/>
    <property type="match status" value="1"/>
</dbReference>
<protein>
    <submittedName>
        <fullName evidence="3">Uncharacterized protein</fullName>
    </submittedName>
</protein>
<dbReference type="PANTHER" id="PTHR10194">
    <property type="entry name" value="RAS GTPASE-ACTIVATING PROTEINS"/>
    <property type="match status" value="1"/>
</dbReference>
<dbReference type="VEuPathDB" id="VectorBase:AALB20_031899"/>
<dbReference type="InterPro" id="IPR057606">
    <property type="entry name" value="SynGAP1-like_PH"/>
</dbReference>
<dbReference type="InterPro" id="IPR008936">
    <property type="entry name" value="Rho_GTPase_activation_prot"/>
</dbReference>
<dbReference type="SMART" id="SM00323">
    <property type="entry name" value="RasGAP"/>
    <property type="match status" value="1"/>
</dbReference>
<dbReference type="Gene3D" id="1.10.506.10">
    <property type="entry name" value="GTPase Activation - p120gap, domain 1"/>
    <property type="match status" value="2"/>
</dbReference>
<dbReference type="SUPFAM" id="SSF49562">
    <property type="entry name" value="C2 domain (Calcium/lipid-binding domain, CaLB)"/>
    <property type="match status" value="1"/>
</dbReference>
<organism evidence="3 4">
    <name type="scientific">Anopheles albimanus</name>
    <name type="common">New world malaria mosquito</name>
    <dbReference type="NCBI Taxonomy" id="7167"/>
    <lineage>
        <taxon>Eukaryota</taxon>
        <taxon>Metazoa</taxon>
        <taxon>Ecdysozoa</taxon>
        <taxon>Arthropoda</taxon>
        <taxon>Hexapoda</taxon>
        <taxon>Insecta</taxon>
        <taxon>Pterygota</taxon>
        <taxon>Neoptera</taxon>
        <taxon>Endopterygota</taxon>
        <taxon>Diptera</taxon>
        <taxon>Nematocera</taxon>
        <taxon>Culicoidea</taxon>
        <taxon>Culicidae</taxon>
        <taxon>Anophelinae</taxon>
        <taxon>Anopheles</taxon>
    </lineage>
</organism>
<dbReference type="SUPFAM" id="SSF48350">
    <property type="entry name" value="GTPase activation domain, GAP"/>
    <property type="match status" value="1"/>
</dbReference>
<keyword evidence="4" id="KW-1185">Reference proteome</keyword>
<proteinExistence type="predicted"/>
<dbReference type="VEuPathDB" id="VectorBase:AALB009750"/>
<dbReference type="Pfam" id="PF00168">
    <property type="entry name" value="C2"/>
    <property type="match status" value="1"/>
</dbReference>
<dbReference type="PROSITE" id="PS00509">
    <property type="entry name" value="RAS_GTPASE_ACTIV_1"/>
    <property type="match status" value="1"/>
</dbReference>
<sequence length="1409" mass="161362">MNPTVHFNNIDDSERRRSAFYISLKADSISSVRNDAKLHITSKKQLSSSMKKFKKRSMETICIDQPEHQDQPRQDDSIRSARMKRYGVVLNDPEIIDPENATVSRSHIQTPIVNESVMSHPTNSKAILASLKVPSSLLPTIRIGTGLNNPSTLPSEFSVHSSATKKSNSFIRRTSPIKLYRHNCLLKSITSKCAMSSTGVGQTDVPVKALDTKQLCDFLSKRTTNENIFRAILRQDENLIEWKTSPNADDLRVSRSYENLLSNHVSLSSIDYNGGATVSILPVHASLLGHRHGFQIYTDTFGVRHYTCRSRHERDLWLYGLRKVLTPNNINTLRVDNCLKIWIYEGKSLPAKKRYFCEIYLDDTLHGRTSSKLNKDLLFWGEYFEFLDIPNPKLIKINVFCEADKKTRSEKLIGSVHIRIQDVMPHVFCEEWYPILTEKKDGTSKRSSKQSKSTLRIKYRFQSLTILPINEYQPFLTYLKENYVKLCESIEPVIGVKAKEEIGQALVLVMHSQNMVAAFLSDVVALDLLRVNDQRLTFRGNSLATKSMEAFLKLCGEEYLQDTLFAPIAKIIESERDCEVDPIKTNGLVIKQQQELRSAVDMTWKAILNSINFFPSELRVCFSTFRDRLKTLGREDISDNLISASLFLRFLCPAILSPNLFSITNEMPSTRSTRNLTLVAKTLQTLANFTRFQGKEYFMEFLNSFVEEEAPRMKQFLSDISCLQAGVNSEKEGTLDWSQHIDQGKHLAILHHLLVETLAKLSKDTREELSPLGNILESLSSVTQSEKKLSVAEGLDEHENSLISTNKLNTPYVFDQQTFEIDQQSHENSMLLNKMKLTLDNSYDSLHCVHSPTEKHQADNYQVKTSEILEREQQEKKQTHMFLIQNKRASTLPRKMNGHWAKRGELMQYNSYSGHKNDTITSDKQHVKNGLSLNDSLNRKIKSSPLISPSNIIENNVGCADLFMDIATKSQTIVEKESNPSNMPMCLEDLQDLLNYADEQHVLKNSHGPSAHDINSKHGAWNKASSENIPFNFFFSECCALQRRIPSELEFNDEQLTRSFSNVRQFLTSTYTLNDPKCNAKNNDSSKVFKDSYRGDKIYEEPANILHTDMFNEKRKELQFFPGARVDKYVDVNEIRKNQENGRNTNFSKGINDFRVEDNRLNSTYDVTLAEIGTISVTNIEPSGSRYMFEQAIYSNGNRRSDIPRTNPMMQHKYSACCSEMQNNNSNYDKNEYVRRISHDSERLMSEYVSDSEYPYNSSLGTYQYIQCPSHSDNRNNNSFGIEKHTISNHMKLNNIESVEQCQREIQRLQAELDAMRQKLETSDFKQELRTDLTNITNCNNSMVGGIIGRLLAMEEELRREQQTMYLALSQKQRVIKAQVQQIAALDAANNRLLTALSSMQKKCRTDCP</sequence>
<dbReference type="GO" id="GO:0005096">
    <property type="term" value="F:GTPase activator activity"/>
    <property type="evidence" value="ECO:0007669"/>
    <property type="project" value="UniProtKB-KW"/>
</dbReference>
<evidence type="ECO:0000256" key="2">
    <source>
        <dbReference type="ARBA" id="ARBA00022553"/>
    </source>
</evidence>
<dbReference type="InterPro" id="IPR023152">
    <property type="entry name" value="RasGAP_CS"/>
</dbReference>
<keyword evidence="1" id="KW-0343">GTPase activation</keyword>
<dbReference type="InterPro" id="IPR000008">
    <property type="entry name" value="C2_dom"/>
</dbReference>
<dbReference type="InterPro" id="IPR001936">
    <property type="entry name" value="RasGAP_dom"/>
</dbReference>
<dbReference type="Proteomes" id="UP000069272">
    <property type="component" value="Chromosome 3L"/>
</dbReference>
<dbReference type="Pfam" id="PF12004">
    <property type="entry name" value="DAB2P_C"/>
    <property type="match status" value="1"/>
</dbReference>
<dbReference type="Pfam" id="PF00616">
    <property type="entry name" value="RasGAP"/>
    <property type="match status" value="1"/>
</dbReference>
<dbReference type="EnsemblMetazoa" id="AALB009750-RA">
    <property type="protein sequence ID" value="AALB009750-PA"/>
    <property type="gene ID" value="AALB009750"/>
</dbReference>
<dbReference type="InterPro" id="IPR021887">
    <property type="entry name" value="DAB2P_C"/>
</dbReference>
<dbReference type="SMART" id="SM00239">
    <property type="entry name" value="C2"/>
    <property type="match status" value="1"/>
</dbReference>
<reference evidence="3 4" key="1">
    <citation type="journal article" date="2017" name="G3 (Bethesda)">
        <title>The Physical Genome Mapping of Anopheles albimanus Corrected Scaffold Misassemblies and Identified Interarm Rearrangements in Genus Anopheles.</title>
        <authorList>
            <person name="Artemov G.N."/>
            <person name="Peery A.N."/>
            <person name="Jiang X."/>
            <person name="Tu Z."/>
            <person name="Stegniy V.N."/>
            <person name="Sharakhova M.V."/>
            <person name="Sharakhov I.V."/>
        </authorList>
    </citation>
    <scope>NUCLEOTIDE SEQUENCE [LARGE SCALE GENOMIC DNA]</scope>
    <source>
        <strain evidence="3 4">ALBI9_A</strain>
    </source>
</reference>
<evidence type="ECO:0000313" key="4">
    <source>
        <dbReference type="Proteomes" id="UP000069272"/>
    </source>
</evidence>
<dbReference type="PROSITE" id="PS50004">
    <property type="entry name" value="C2"/>
    <property type="match status" value="1"/>
</dbReference>
<dbReference type="PROSITE" id="PS50018">
    <property type="entry name" value="RAS_GTPASE_ACTIV_2"/>
    <property type="match status" value="1"/>
</dbReference>
<reference evidence="3" key="2">
    <citation type="submission" date="2022-08" db="UniProtKB">
        <authorList>
            <consortium name="EnsemblMetazoa"/>
        </authorList>
    </citation>
    <scope>IDENTIFICATION</scope>
    <source>
        <strain evidence="3">STECLA/ALBI9_A</strain>
    </source>
</reference>